<proteinExistence type="predicted"/>
<accession>A0A6C0DTL8</accession>
<reference evidence="1" key="1">
    <citation type="journal article" date="2020" name="Nature">
        <title>Giant virus diversity and host interactions through global metagenomics.</title>
        <authorList>
            <person name="Schulz F."/>
            <person name="Roux S."/>
            <person name="Paez-Espino D."/>
            <person name="Jungbluth S."/>
            <person name="Walsh D.A."/>
            <person name="Denef V.J."/>
            <person name="McMahon K.D."/>
            <person name="Konstantinidis K.T."/>
            <person name="Eloe-Fadrosh E.A."/>
            <person name="Kyrpides N.C."/>
            <person name="Woyke T."/>
        </authorList>
    </citation>
    <scope>NUCLEOTIDE SEQUENCE</scope>
    <source>
        <strain evidence="1">GVMAG-M-3300023174-5</strain>
    </source>
</reference>
<name>A0A6C0DTL8_9ZZZZ</name>
<protein>
    <submittedName>
        <fullName evidence="1">Uncharacterized protein</fullName>
    </submittedName>
</protein>
<dbReference type="EMBL" id="MN739668">
    <property type="protein sequence ID" value="QHT19720.1"/>
    <property type="molecule type" value="Genomic_DNA"/>
</dbReference>
<sequence length="91" mass="10923">MQAEEESEVSIINNRHITIVAFQIFEKIPEKEKAFKETMKNFIYNDMPYRSPEVLNDLSMWNKFELIMHRYITSGDEPWKQECIDIYTGKT</sequence>
<dbReference type="AlphaFoldDB" id="A0A6C0DTL8"/>
<organism evidence="1">
    <name type="scientific">viral metagenome</name>
    <dbReference type="NCBI Taxonomy" id="1070528"/>
    <lineage>
        <taxon>unclassified sequences</taxon>
        <taxon>metagenomes</taxon>
        <taxon>organismal metagenomes</taxon>
    </lineage>
</organism>
<evidence type="ECO:0000313" key="1">
    <source>
        <dbReference type="EMBL" id="QHT19720.1"/>
    </source>
</evidence>